<organism evidence="1 2">
    <name type="scientific">Escherichia phage nieznany</name>
    <dbReference type="NCBI Taxonomy" id="2696432"/>
    <lineage>
        <taxon>Viruses</taxon>
        <taxon>Duplodnaviria</taxon>
        <taxon>Heunggongvirae</taxon>
        <taxon>Uroviricota</taxon>
        <taxon>Caudoviricetes</taxon>
        <taxon>Stephanstirmvirinae</taxon>
        <taxon>Phapecoctavirus</taxon>
        <taxon>Phapecoctavirus nieznany</taxon>
    </lineage>
</organism>
<evidence type="ECO:0000313" key="2">
    <source>
        <dbReference type="Proteomes" id="UP000464223"/>
    </source>
</evidence>
<evidence type="ECO:0000313" key="1">
    <source>
        <dbReference type="EMBL" id="QHR69349.1"/>
    </source>
</evidence>
<protein>
    <submittedName>
        <fullName evidence="1">Uncharacterized protein</fullName>
    </submittedName>
</protein>
<dbReference type="Proteomes" id="UP000464223">
    <property type="component" value="Segment"/>
</dbReference>
<dbReference type="EMBL" id="MN850598">
    <property type="protein sequence ID" value="QHR69349.1"/>
    <property type="molecule type" value="Genomic_DNA"/>
</dbReference>
<sequence>MRKLIVPWLYCPCGSSKIEVETEKGDELYLYYGDKVKCLVCGNEGEIETDDCCAYAVWEDE</sequence>
<keyword evidence="2" id="KW-1185">Reference proteome</keyword>
<proteinExistence type="predicted"/>
<gene>
    <name evidence="1" type="ORF">nieznany_16</name>
</gene>
<name>A0A6B9X257_9CAUD</name>
<reference evidence="2" key="1">
    <citation type="submission" date="2019-12" db="EMBL/GenBank/DDBJ databases">
        <authorList>
            <person name="Olsen N.S."/>
            <person name="Junco L.M.F."/>
            <person name="Kot W."/>
            <person name="Hansen L.H."/>
        </authorList>
    </citation>
    <scope>NUCLEOTIDE SEQUENCE [LARGE SCALE GENOMIC DNA]</scope>
</reference>
<accession>A0A6B9X257</accession>